<name>X1JRU4_9ZZZZ</name>
<gene>
    <name evidence="1" type="ORF">S03H2_59686</name>
</gene>
<feature type="non-terminal residue" evidence="1">
    <location>
        <position position="72"/>
    </location>
</feature>
<comment type="caution">
    <text evidence="1">The sequence shown here is derived from an EMBL/GenBank/DDBJ whole genome shotgun (WGS) entry which is preliminary data.</text>
</comment>
<sequence>MAKVIVGLEVGMGAVKAVELTHRKNGYQLRKLAKLEIPFEDYGPTEREKIIVKVIKDLINKYGINTRRVVSR</sequence>
<accession>X1JRU4</accession>
<organism evidence="1">
    <name type="scientific">marine sediment metagenome</name>
    <dbReference type="NCBI Taxonomy" id="412755"/>
    <lineage>
        <taxon>unclassified sequences</taxon>
        <taxon>metagenomes</taxon>
        <taxon>ecological metagenomes</taxon>
    </lineage>
</organism>
<protein>
    <recommendedName>
        <fullName evidence="2">SHS2 domain-containing protein</fullName>
    </recommendedName>
</protein>
<dbReference type="Gene3D" id="3.30.420.40">
    <property type="match status" value="1"/>
</dbReference>
<dbReference type="AlphaFoldDB" id="X1JRU4"/>
<evidence type="ECO:0008006" key="2">
    <source>
        <dbReference type="Google" id="ProtNLM"/>
    </source>
</evidence>
<proteinExistence type="predicted"/>
<dbReference type="EMBL" id="BARU01038390">
    <property type="protein sequence ID" value="GAH84160.1"/>
    <property type="molecule type" value="Genomic_DNA"/>
</dbReference>
<reference evidence="1" key="1">
    <citation type="journal article" date="2014" name="Front. Microbiol.">
        <title>High frequency of phylogenetically diverse reductive dehalogenase-homologous genes in deep subseafloor sedimentary metagenomes.</title>
        <authorList>
            <person name="Kawai M."/>
            <person name="Futagami T."/>
            <person name="Toyoda A."/>
            <person name="Takaki Y."/>
            <person name="Nishi S."/>
            <person name="Hori S."/>
            <person name="Arai W."/>
            <person name="Tsubouchi T."/>
            <person name="Morono Y."/>
            <person name="Uchiyama I."/>
            <person name="Ito T."/>
            <person name="Fujiyama A."/>
            <person name="Inagaki F."/>
            <person name="Takami H."/>
        </authorList>
    </citation>
    <scope>NUCLEOTIDE SEQUENCE</scope>
    <source>
        <strain evidence="1">Expedition CK06-06</strain>
    </source>
</reference>
<evidence type="ECO:0000313" key="1">
    <source>
        <dbReference type="EMBL" id="GAH84160.1"/>
    </source>
</evidence>